<name>A0A1H5MZY9_9MICO</name>
<dbReference type="Proteomes" id="UP000199220">
    <property type="component" value="Unassembled WGS sequence"/>
</dbReference>
<dbReference type="EMBL" id="FNTX01000002">
    <property type="protein sequence ID" value="SEE94826.1"/>
    <property type="molecule type" value="Genomic_DNA"/>
</dbReference>
<gene>
    <name evidence="2" type="ORF">SAMN04488554_3795</name>
</gene>
<accession>A0A1H5MZY9</accession>
<protein>
    <recommendedName>
        <fullName evidence="4">DUF3137 domain-containing protein</fullName>
    </recommendedName>
</protein>
<proteinExistence type="predicted"/>
<evidence type="ECO:0008006" key="4">
    <source>
        <dbReference type="Google" id="ProtNLM"/>
    </source>
</evidence>
<organism evidence="2 3">
    <name type="scientific">Ruania alba</name>
    <dbReference type="NCBI Taxonomy" id="648782"/>
    <lineage>
        <taxon>Bacteria</taxon>
        <taxon>Bacillati</taxon>
        <taxon>Actinomycetota</taxon>
        <taxon>Actinomycetes</taxon>
        <taxon>Micrococcales</taxon>
        <taxon>Ruaniaceae</taxon>
        <taxon>Ruania</taxon>
    </lineage>
</organism>
<sequence>MTPFPETAWDVRPLTAQVQPEAARAYRAQMVAAGHAPRSATPQARRVAGVAGLGMVGLCAIVTLFFGFSALVTFLLDELAAAGWNLLVTLGVGAVTVVLIARLARRDEDDHWLRLARFAQVNGFGYVPAAPPPVGGALVAFARTGELTDLVWIPSARAHIANYSFRDGDFSDGIERTFGYVALELRIARAHALLRSRRSPLNNDRVPLPGRWQRVERRFTEEFSLHVPAGVRTSATPGEHLDPGFLTALATELTMSGLPVELVEVQGRWLLIGVREPMSTLEPARWLHLQQLLGRISHADAHLRPHTHRELA</sequence>
<dbReference type="AlphaFoldDB" id="A0A1H5MZY9"/>
<evidence type="ECO:0000256" key="1">
    <source>
        <dbReference type="SAM" id="Phobius"/>
    </source>
</evidence>
<keyword evidence="1" id="KW-0812">Transmembrane</keyword>
<keyword evidence="1" id="KW-1133">Transmembrane helix</keyword>
<feature type="transmembrane region" description="Helical" evidence="1">
    <location>
        <begin position="82"/>
        <end position="104"/>
    </location>
</feature>
<dbReference type="STRING" id="648782.SAMN04488554_3795"/>
<evidence type="ECO:0000313" key="2">
    <source>
        <dbReference type="EMBL" id="SEE94826.1"/>
    </source>
</evidence>
<dbReference type="OrthoDB" id="5054050at2"/>
<evidence type="ECO:0000313" key="3">
    <source>
        <dbReference type="Proteomes" id="UP000199220"/>
    </source>
</evidence>
<reference evidence="3" key="1">
    <citation type="submission" date="2016-10" db="EMBL/GenBank/DDBJ databases">
        <authorList>
            <person name="Varghese N."/>
            <person name="Submissions S."/>
        </authorList>
    </citation>
    <scope>NUCLEOTIDE SEQUENCE [LARGE SCALE GENOMIC DNA]</scope>
    <source>
        <strain evidence="3">DSM 21368</strain>
    </source>
</reference>
<dbReference type="RefSeq" id="WP_089774666.1">
    <property type="nucleotide sequence ID" value="NZ_FNTX01000002.1"/>
</dbReference>
<feature type="transmembrane region" description="Helical" evidence="1">
    <location>
        <begin position="47"/>
        <end position="76"/>
    </location>
</feature>
<keyword evidence="1" id="KW-0472">Membrane</keyword>
<keyword evidence="3" id="KW-1185">Reference proteome</keyword>